<dbReference type="EMBL" id="PUJX01000015">
    <property type="protein sequence ID" value="TDB48716.1"/>
    <property type="molecule type" value="Genomic_DNA"/>
</dbReference>
<name>A0A4R4J5K5_PHOLU</name>
<dbReference type="Proteomes" id="UP000295550">
    <property type="component" value="Unassembled WGS sequence"/>
</dbReference>
<protein>
    <submittedName>
        <fullName evidence="1">Uncharacterized protein</fullName>
    </submittedName>
</protein>
<dbReference type="RefSeq" id="WP_132346396.1">
    <property type="nucleotide sequence ID" value="NZ_CAWOLF010000015.1"/>
</dbReference>
<gene>
    <name evidence="1" type="ORF">C5468_15145</name>
</gene>
<dbReference type="AlphaFoldDB" id="A0A4R4J5K5"/>
<evidence type="ECO:0000313" key="1">
    <source>
        <dbReference type="EMBL" id="TDB48716.1"/>
    </source>
</evidence>
<sequence length="92" mass="10311">MIYAKNISSNVVKVAISKWSSDEGDDEYIDIPPGEVAQWSRSDERGFLMSLARKDSVTMLYSIKSNGYITIYTSYVENNGERISSLYSIPSA</sequence>
<evidence type="ECO:0000313" key="2">
    <source>
        <dbReference type="Proteomes" id="UP000295550"/>
    </source>
</evidence>
<organism evidence="1 2">
    <name type="scientific">Photorhabdus luminescens subsp. mexicana</name>
    <dbReference type="NCBI Taxonomy" id="2100167"/>
    <lineage>
        <taxon>Bacteria</taxon>
        <taxon>Pseudomonadati</taxon>
        <taxon>Pseudomonadota</taxon>
        <taxon>Gammaproteobacteria</taxon>
        <taxon>Enterobacterales</taxon>
        <taxon>Morganellaceae</taxon>
        <taxon>Photorhabdus</taxon>
    </lineage>
</organism>
<reference evidence="1 2" key="1">
    <citation type="journal article" date="2019" name="Int. J. Syst. Evol. Microbiol.">
        <title>Photorhabdus khanii subsp. guanajuatensis subsp. nov., isolated from Heterorhabditis atacamensis, and Photorhabdus luminescens subsp. mexicana subsp. nov., isolated from Heterorhabditis mexicana entomopathogenic nematodes.</title>
        <authorList>
            <person name="Machado R.A.R."/>
            <person name="Bruno P."/>
            <person name="Arce C.C.M."/>
            <person name="Liechti N."/>
            <person name="Kohler A."/>
            <person name="Bernal J."/>
            <person name="Bruggmann R."/>
            <person name="Turlings T.C.J."/>
        </authorList>
    </citation>
    <scope>NUCLEOTIDE SEQUENCE [LARGE SCALE GENOMIC DNA]</scope>
    <source>
        <strain evidence="1 2">MEX47-22</strain>
    </source>
</reference>
<proteinExistence type="predicted"/>
<accession>A0A4R4J5K5</accession>
<comment type="caution">
    <text evidence="1">The sequence shown here is derived from an EMBL/GenBank/DDBJ whole genome shotgun (WGS) entry which is preliminary data.</text>
</comment>